<dbReference type="InterPro" id="IPR051681">
    <property type="entry name" value="Ser/Thr_Kinases-Pseudokinases"/>
</dbReference>
<evidence type="ECO:0000256" key="1">
    <source>
        <dbReference type="ARBA" id="ARBA00003747"/>
    </source>
</evidence>
<sequence length="252" mass="27782">MSDEINYPTGFSLKDIVAWGNSGMICLEKASQTVVKTPHGQENENEIAIERRIYERFGEHGGHEGLLRYHGPYESGIRLDFACNGNLRSFLKKSGKEIDFALQLRWAKQIADALRFVQATNVVHGDVTCSNILLDGLYNIKLSDFAGSSLDGTPLLVAATASHHCPGPPDSIQGDIFALGSTLYEIVTGNVPYHELSEEEVEARYSKGEFPKTKSLGPIGDVITGCWQGRYSSYDNIIVDIEGMRSFMIIGF</sequence>
<evidence type="ECO:0000256" key="6">
    <source>
        <dbReference type="ARBA" id="ARBA00022679"/>
    </source>
</evidence>
<dbReference type="InterPro" id="IPR001245">
    <property type="entry name" value="Ser-Thr/Tyr_kinase_cat_dom"/>
</dbReference>
<evidence type="ECO:0000313" key="16">
    <source>
        <dbReference type="Proteomes" id="UP001285354"/>
    </source>
</evidence>
<keyword evidence="9" id="KW-0067">ATP-binding</keyword>
<dbReference type="GO" id="GO:0004674">
    <property type="term" value="F:protein serine/threonine kinase activity"/>
    <property type="evidence" value="ECO:0007669"/>
    <property type="project" value="UniProtKB-EC"/>
</dbReference>
<comment type="caution">
    <text evidence="15">The sequence shown here is derived from an EMBL/GenBank/DDBJ whole genome shotgun (WGS) entry which is preliminary data.</text>
</comment>
<reference evidence="15" key="1">
    <citation type="submission" date="2023-06" db="EMBL/GenBank/DDBJ databases">
        <title>Draft genome of Marssonina rosae.</title>
        <authorList>
            <person name="Cheng Q."/>
        </authorList>
    </citation>
    <scope>NUCLEOTIDE SEQUENCE</scope>
    <source>
        <strain evidence="15">R4</strain>
    </source>
</reference>
<dbReference type="PROSITE" id="PS50011">
    <property type="entry name" value="PROTEIN_KINASE_DOM"/>
    <property type="match status" value="1"/>
</dbReference>
<evidence type="ECO:0000256" key="13">
    <source>
        <dbReference type="ARBA" id="ARBA00048679"/>
    </source>
</evidence>
<dbReference type="Proteomes" id="UP001285354">
    <property type="component" value="Unassembled WGS sequence"/>
</dbReference>
<feature type="domain" description="Protein kinase" evidence="14">
    <location>
        <begin position="11"/>
        <end position="252"/>
    </location>
</feature>
<dbReference type="InterPro" id="IPR008266">
    <property type="entry name" value="Tyr_kinase_AS"/>
</dbReference>
<keyword evidence="7" id="KW-0547">Nucleotide-binding</keyword>
<evidence type="ECO:0000256" key="10">
    <source>
        <dbReference type="ARBA" id="ARBA00030980"/>
    </source>
</evidence>
<dbReference type="InterPro" id="IPR011009">
    <property type="entry name" value="Kinase-like_dom_sf"/>
</dbReference>
<dbReference type="CDD" id="cd00180">
    <property type="entry name" value="PKc"/>
    <property type="match status" value="1"/>
</dbReference>
<dbReference type="PROSITE" id="PS00109">
    <property type="entry name" value="PROTEIN_KINASE_TYR"/>
    <property type="match status" value="1"/>
</dbReference>
<evidence type="ECO:0000256" key="11">
    <source>
        <dbReference type="ARBA" id="ARBA00033194"/>
    </source>
</evidence>
<comment type="subunit">
    <text evidence="2">Component of the EKC/KEOPS complex composed of at least BUD32, CGI121, GON7, KAE1 and PCC1; the whole complex dimerizes.</text>
</comment>
<dbReference type="SUPFAM" id="SSF56112">
    <property type="entry name" value="Protein kinase-like (PK-like)"/>
    <property type="match status" value="1"/>
</dbReference>
<evidence type="ECO:0000256" key="2">
    <source>
        <dbReference type="ARBA" id="ARBA00011534"/>
    </source>
</evidence>
<dbReference type="AlphaFoldDB" id="A0AAD9SSI8"/>
<protein>
    <recommendedName>
        <fullName evidence="5">EKC/KEOPS complex subunit BUD32</fullName>
        <ecNumber evidence="3">2.7.11.1</ecNumber>
    </recommendedName>
    <alternativeName>
        <fullName evidence="10 11">Atypical Serine/threonine protein kinase BUD32</fullName>
    </alternativeName>
    <alternativeName>
        <fullName evidence="4">EKC/KEOPS complex subunit bud32</fullName>
    </alternativeName>
</protein>
<keyword evidence="16" id="KW-1185">Reference proteome</keyword>
<evidence type="ECO:0000259" key="14">
    <source>
        <dbReference type="PROSITE" id="PS50011"/>
    </source>
</evidence>
<comment type="function">
    <text evidence="1">Component of the EKC/KEOPS complex that is required for the formation of a threonylcarbamoyl group on adenosine at position 37 (t(6)A37) in tRNAs that read codons beginning with adenine. The complex is probably involved in the transfer of the threonylcarbamoyl moiety of threonylcarbamoyl-AMP (TC-AMP) to the N6 group of A37. BUD32 has ATPase activity in the context of the EKC/KEOPS complex and likely plays a supporting role to the catalytic subunit KAE1. The EKC/KEOPS complex also promotes both telomere uncapping and telomere elongation. The complex is required for efficient recruitment of transcriptional coactivators.</text>
</comment>
<evidence type="ECO:0000256" key="5">
    <source>
        <dbReference type="ARBA" id="ARBA00019973"/>
    </source>
</evidence>
<evidence type="ECO:0000256" key="12">
    <source>
        <dbReference type="ARBA" id="ARBA00047899"/>
    </source>
</evidence>
<organism evidence="15 16">
    <name type="scientific">Diplocarpon rosae</name>
    <dbReference type="NCBI Taxonomy" id="946125"/>
    <lineage>
        <taxon>Eukaryota</taxon>
        <taxon>Fungi</taxon>
        <taxon>Dikarya</taxon>
        <taxon>Ascomycota</taxon>
        <taxon>Pezizomycotina</taxon>
        <taxon>Leotiomycetes</taxon>
        <taxon>Helotiales</taxon>
        <taxon>Drepanopezizaceae</taxon>
        <taxon>Diplocarpon</taxon>
    </lineage>
</organism>
<evidence type="ECO:0000256" key="4">
    <source>
        <dbReference type="ARBA" id="ARBA00013948"/>
    </source>
</evidence>
<dbReference type="InterPro" id="IPR000719">
    <property type="entry name" value="Prot_kinase_dom"/>
</dbReference>
<comment type="catalytic activity">
    <reaction evidence="13">
        <text>L-seryl-[protein] + ATP = O-phospho-L-seryl-[protein] + ADP + H(+)</text>
        <dbReference type="Rhea" id="RHEA:17989"/>
        <dbReference type="Rhea" id="RHEA-COMP:9863"/>
        <dbReference type="Rhea" id="RHEA-COMP:11604"/>
        <dbReference type="ChEBI" id="CHEBI:15378"/>
        <dbReference type="ChEBI" id="CHEBI:29999"/>
        <dbReference type="ChEBI" id="CHEBI:30616"/>
        <dbReference type="ChEBI" id="CHEBI:83421"/>
        <dbReference type="ChEBI" id="CHEBI:456216"/>
        <dbReference type="EC" id="2.7.11.1"/>
    </reaction>
</comment>
<gene>
    <name evidence="15" type="ORF">QTJ16_006507</name>
</gene>
<comment type="catalytic activity">
    <reaction evidence="12">
        <text>L-threonyl-[protein] + ATP = O-phospho-L-threonyl-[protein] + ADP + H(+)</text>
        <dbReference type="Rhea" id="RHEA:46608"/>
        <dbReference type="Rhea" id="RHEA-COMP:11060"/>
        <dbReference type="Rhea" id="RHEA-COMP:11605"/>
        <dbReference type="ChEBI" id="CHEBI:15378"/>
        <dbReference type="ChEBI" id="CHEBI:30013"/>
        <dbReference type="ChEBI" id="CHEBI:30616"/>
        <dbReference type="ChEBI" id="CHEBI:61977"/>
        <dbReference type="ChEBI" id="CHEBI:456216"/>
        <dbReference type="EC" id="2.7.11.1"/>
    </reaction>
</comment>
<dbReference type="GO" id="GO:0005524">
    <property type="term" value="F:ATP binding"/>
    <property type="evidence" value="ECO:0007669"/>
    <property type="project" value="UniProtKB-KW"/>
</dbReference>
<dbReference type="EC" id="2.7.11.1" evidence="3"/>
<evidence type="ECO:0000256" key="9">
    <source>
        <dbReference type="ARBA" id="ARBA00022840"/>
    </source>
</evidence>
<dbReference type="Pfam" id="PF07714">
    <property type="entry name" value="PK_Tyr_Ser-Thr"/>
    <property type="match status" value="1"/>
</dbReference>
<evidence type="ECO:0000256" key="8">
    <source>
        <dbReference type="ARBA" id="ARBA00022777"/>
    </source>
</evidence>
<accession>A0AAD9SSI8</accession>
<dbReference type="PANTHER" id="PTHR44329:SF288">
    <property type="entry name" value="MITOGEN-ACTIVATED PROTEIN KINASE KINASE KINASE 20"/>
    <property type="match status" value="1"/>
</dbReference>
<keyword evidence="8" id="KW-0418">Kinase</keyword>
<evidence type="ECO:0000313" key="15">
    <source>
        <dbReference type="EMBL" id="KAK2623873.1"/>
    </source>
</evidence>
<keyword evidence="6" id="KW-0808">Transferase</keyword>
<dbReference type="EMBL" id="JAUBYV010000011">
    <property type="protein sequence ID" value="KAK2623873.1"/>
    <property type="molecule type" value="Genomic_DNA"/>
</dbReference>
<dbReference type="PANTHER" id="PTHR44329">
    <property type="entry name" value="SERINE/THREONINE-PROTEIN KINASE TNNI3K-RELATED"/>
    <property type="match status" value="1"/>
</dbReference>
<name>A0AAD9SSI8_9HELO</name>
<evidence type="ECO:0000256" key="3">
    <source>
        <dbReference type="ARBA" id="ARBA00012513"/>
    </source>
</evidence>
<dbReference type="Gene3D" id="1.10.510.10">
    <property type="entry name" value="Transferase(Phosphotransferase) domain 1"/>
    <property type="match status" value="1"/>
</dbReference>
<evidence type="ECO:0000256" key="7">
    <source>
        <dbReference type="ARBA" id="ARBA00022741"/>
    </source>
</evidence>
<proteinExistence type="predicted"/>